<dbReference type="SMART" id="SM00534">
    <property type="entry name" value="MUTSac"/>
    <property type="match status" value="1"/>
</dbReference>
<dbReference type="Pfam" id="PF05192">
    <property type="entry name" value="MutS_III"/>
    <property type="match status" value="1"/>
</dbReference>
<keyword evidence="3 6" id="KW-0227">DNA damage</keyword>
<dbReference type="HOGENOM" id="CLU_002472_1_0_1"/>
<dbReference type="Gramene" id="CMI229CT">
    <property type="protein sequence ID" value="CMI229CT"/>
    <property type="gene ID" value="CMI229C"/>
</dbReference>
<feature type="compositionally biased region" description="Basic and acidic residues" evidence="7">
    <location>
        <begin position="15"/>
        <end position="24"/>
    </location>
</feature>
<keyword evidence="4 6" id="KW-0067">ATP-binding</keyword>
<organism evidence="9 10">
    <name type="scientific">Cyanidioschyzon merolae (strain NIES-3377 / 10D)</name>
    <name type="common">Unicellular red alga</name>
    <dbReference type="NCBI Taxonomy" id="280699"/>
    <lineage>
        <taxon>Eukaryota</taxon>
        <taxon>Rhodophyta</taxon>
        <taxon>Bangiophyceae</taxon>
        <taxon>Cyanidiales</taxon>
        <taxon>Cyanidiaceae</taxon>
        <taxon>Cyanidioschyzon</taxon>
    </lineage>
</organism>
<evidence type="ECO:0000313" key="9">
    <source>
        <dbReference type="EMBL" id="BAM80098.1"/>
    </source>
</evidence>
<evidence type="ECO:0000256" key="4">
    <source>
        <dbReference type="ARBA" id="ARBA00022840"/>
    </source>
</evidence>
<feature type="domain" description="DNA mismatch repair proteins mutS family" evidence="8">
    <location>
        <begin position="976"/>
        <end position="992"/>
    </location>
</feature>
<dbReference type="InterPro" id="IPR016151">
    <property type="entry name" value="DNA_mismatch_repair_MutS_N"/>
</dbReference>
<dbReference type="AlphaFoldDB" id="M1VH23"/>
<dbReference type="EMBL" id="AP006491">
    <property type="protein sequence ID" value="BAM80098.1"/>
    <property type="molecule type" value="Genomic_DNA"/>
</dbReference>
<dbReference type="PIRSF" id="PIRSF037677">
    <property type="entry name" value="DNA_mis_repair_Msh6"/>
    <property type="match status" value="1"/>
</dbReference>
<reference evidence="9 10" key="2">
    <citation type="journal article" date="2007" name="BMC Biol.">
        <title>A 100%-complete sequence reveals unusually simple genomic features in the hot-spring red alga Cyanidioschyzon merolae.</title>
        <authorList>
            <person name="Nozaki H."/>
            <person name="Takano H."/>
            <person name="Misumi O."/>
            <person name="Terasawa K."/>
            <person name="Matsuzaki M."/>
            <person name="Maruyama S."/>
            <person name="Nishida K."/>
            <person name="Yagisawa F."/>
            <person name="Yoshida Y."/>
            <person name="Fujiwara T."/>
            <person name="Takio S."/>
            <person name="Tamura K."/>
            <person name="Chung S.J."/>
            <person name="Nakamura S."/>
            <person name="Kuroiwa H."/>
            <person name="Tanaka K."/>
            <person name="Sato N."/>
            <person name="Kuroiwa T."/>
        </authorList>
    </citation>
    <scope>NUCLEOTIDE SEQUENCE [LARGE SCALE GENOMIC DNA]</scope>
    <source>
        <strain evidence="9 10">10D</strain>
    </source>
</reference>
<keyword evidence="10" id="KW-1185">Reference proteome</keyword>
<name>M1VH23_CYAM1</name>
<dbReference type="InterPro" id="IPR027417">
    <property type="entry name" value="P-loop_NTPase"/>
</dbReference>
<keyword evidence="5 6" id="KW-0238">DNA-binding</keyword>
<dbReference type="PROSITE" id="PS00486">
    <property type="entry name" value="DNA_MISMATCH_REPAIR_2"/>
    <property type="match status" value="1"/>
</dbReference>
<gene>
    <name evidence="9" type="ORF">CYME_CMI229C</name>
</gene>
<evidence type="ECO:0000259" key="8">
    <source>
        <dbReference type="PROSITE" id="PS00486"/>
    </source>
</evidence>
<dbReference type="PANTHER" id="PTHR11361:SF148">
    <property type="entry name" value="DNA MISMATCH REPAIR PROTEIN MSH6"/>
    <property type="match status" value="1"/>
</dbReference>
<evidence type="ECO:0000256" key="3">
    <source>
        <dbReference type="ARBA" id="ARBA00022763"/>
    </source>
</evidence>
<dbReference type="GO" id="GO:0030983">
    <property type="term" value="F:mismatched DNA binding"/>
    <property type="evidence" value="ECO:0007669"/>
    <property type="project" value="UniProtKB-UniRule"/>
</dbReference>
<dbReference type="Gene3D" id="3.30.420.110">
    <property type="entry name" value="MutS, connector domain"/>
    <property type="match status" value="1"/>
</dbReference>
<dbReference type="Gene3D" id="3.40.50.300">
    <property type="entry name" value="P-loop containing nucleotide triphosphate hydrolases"/>
    <property type="match status" value="1"/>
</dbReference>
<dbReference type="InterPro" id="IPR007695">
    <property type="entry name" value="DNA_mismatch_repair_MutS-lik_N"/>
</dbReference>
<dbReference type="OMA" id="TPMMAQY"/>
<comment type="similarity">
    <text evidence="1 6">Belongs to the DNA mismatch repair MutS family.</text>
</comment>
<evidence type="ECO:0000256" key="5">
    <source>
        <dbReference type="ARBA" id="ARBA00023125"/>
    </source>
</evidence>
<dbReference type="SUPFAM" id="SSF52540">
    <property type="entry name" value="P-loop containing nucleoside triphosphate hydrolases"/>
    <property type="match status" value="1"/>
</dbReference>
<dbReference type="GO" id="GO:0005524">
    <property type="term" value="F:ATP binding"/>
    <property type="evidence" value="ECO:0007669"/>
    <property type="project" value="UniProtKB-UniRule"/>
</dbReference>
<dbReference type="GO" id="GO:0006298">
    <property type="term" value="P:mismatch repair"/>
    <property type="evidence" value="ECO:0007669"/>
    <property type="project" value="InterPro"/>
</dbReference>
<evidence type="ECO:0000256" key="2">
    <source>
        <dbReference type="ARBA" id="ARBA00022741"/>
    </source>
</evidence>
<dbReference type="InterPro" id="IPR036678">
    <property type="entry name" value="MutS_con_dom_sf"/>
</dbReference>
<dbReference type="InterPro" id="IPR007861">
    <property type="entry name" value="DNA_mismatch_repair_MutS_clamp"/>
</dbReference>
<accession>M1VH23</accession>
<dbReference type="eggNOG" id="KOG0217">
    <property type="taxonomic scope" value="Eukaryota"/>
</dbReference>
<dbReference type="PANTHER" id="PTHR11361">
    <property type="entry name" value="DNA MISMATCH REPAIR PROTEIN MUTS FAMILY MEMBER"/>
    <property type="match status" value="1"/>
</dbReference>
<dbReference type="RefSeq" id="XP_005536384.1">
    <property type="nucleotide sequence ID" value="XM_005536327.1"/>
</dbReference>
<dbReference type="Pfam" id="PF01624">
    <property type="entry name" value="MutS_I"/>
    <property type="match status" value="1"/>
</dbReference>
<proteinExistence type="inferred from homology"/>
<keyword evidence="2 6" id="KW-0547">Nucleotide-binding</keyword>
<dbReference type="STRING" id="280699.M1VH23"/>
<evidence type="ECO:0000256" key="6">
    <source>
        <dbReference type="PIRNR" id="PIRNR037677"/>
    </source>
</evidence>
<sequence length="1108" mass="123750">MKSIQQSSLLGYFVRRSESSKADREEETGTAARTQSVKSGVLASGAGEAHQDSCNRVGEHTFLATPLGPSDRGWLRLGASEDSPPSFVTPASDYGSRKRPRLTVGEEPRAASPLSGAGSSRLVPWCSRAAAAELESGPEPARCVVNIEARGLLSESATPKRTHGPQTHVKWSANGSAAVDEWSAQHPWSVHVRDSAGRSPTDPHYDPSTVFVPPEAERKMTPFQLQFWKIKRNYYDTVLLFKKGKFYECYDIDADIGHRVLQLNYTSIGRADMRCVGVPESAFYRHAIRLVDAGYRVGRVEQVESVLAAKANSNKVCDRRLVKILTKGTVVDEAGDDVFEEPRYLMIVVEGDRVPGTETIPLGICYLCVATAAVHLGVLHTSRERFTELEALLVRVRPREVILDFSSERLEFLVRSCAAPDVQVHRRTLRDVPPNASLVAKLSAICSDVLALRACQGAASFLDELLIADQVFPLGNFYSLHDMAPTELYERLELDAAAMEGLELFRTSADFNKDGSVFGFLDRCATNMGRRYLRRWLCHPFRDVARICDRLDAIEDIHQMLTSLSGANEMESAEEQHQQHLFSCLRSLPDIERSLVRIHALAVDRHGAVMFDDTNQRKVRDFLRILDGLATAVELVGRIRAIAAQAPESHRRSRRLRWLLSDGAVPLARIEATLGAFLDGQVFDADAARHTGVLRPRTDSHSLLATARCEKERIERELEEELAKVRHRLGRVPVRFYHRVQERYQIELPADVRNIPDDFVLMSQTKQHRRYWTPTIRSLLTALNRVEEDIETAEAQFARTVFEQFDASYSLWLSVARMLGEFDALTSLANVSFEGAAGLPMTRPVFAEPLDRAASHEDVAAALCFKELWHPILALRRGPSQFVPNDFELDAAKHPSMVLTGPNMSGKSALLRQVSIAVILAQMGCYVPASSAYIRVPVDRLFTRIGARDRVMRAQSTFMVEMLEAAEVLSHATNRSLVVLDELGRGTSTFDGYAIAYSALWYLTFRTRCLTLFATHYHMLATEPLLRPAHHHHHHRSGDDDDDAVSVVFAHMGARVDTNAHEIAFLYRLRPGVAAHSRGIECARLAGIPEDVIQRAEFHARAFLQDTS</sequence>
<dbReference type="Proteomes" id="UP000007014">
    <property type="component" value="Chromosome 9"/>
</dbReference>
<dbReference type="Pfam" id="PF05190">
    <property type="entry name" value="MutS_IV"/>
    <property type="match status" value="1"/>
</dbReference>
<keyword evidence="6" id="KW-0234">DNA repair</keyword>
<dbReference type="InterPro" id="IPR017261">
    <property type="entry name" value="DNA_mismatch_repair_MutS/MSH"/>
</dbReference>
<dbReference type="SMART" id="SM00533">
    <property type="entry name" value="MUTSd"/>
    <property type="match status" value="1"/>
</dbReference>
<reference evidence="9 10" key="1">
    <citation type="journal article" date="2004" name="Nature">
        <title>Genome sequence of the ultrasmall unicellular red alga Cyanidioschyzon merolae 10D.</title>
        <authorList>
            <person name="Matsuzaki M."/>
            <person name="Misumi O."/>
            <person name="Shin-i T."/>
            <person name="Maruyama S."/>
            <person name="Takahara M."/>
            <person name="Miyagishima S."/>
            <person name="Mori T."/>
            <person name="Nishida K."/>
            <person name="Yagisawa F."/>
            <person name="Nishida K."/>
            <person name="Yoshida Y."/>
            <person name="Nishimura Y."/>
            <person name="Nakao S."/>
            <person name="Kobayashi T."/>
            <person name="Momoyama Y."/>
            <person name="Higashiyama T."/>
            <person name="Minoda A."/>
            <person name="Sano M."/>
            <person name="Nomoto H."/>
            <person name="Oishi K."/>
            <person name="Hayashi H."/>
            <person name="Ohta F."/>
            <person name="Nishizaka S."/>
            <person name="Haga S."/>
            <person name="Miura S."/>
            <person name="Morishita T."/>
            <person name="Kabeya Y."/>
            <person name="Terasawa K."/>
            <person name="Suzuki Y."/>
            <person name="Ishii Y."/>
            <person name="Asakawa S."/>
            <person name="Takano H."/>
            <person name="Ohta N."/>
            <person name="Kuroiwa H."/>
            <person name="Tanaka K."/>
            <person name="Shimizu N."/>
            <person name="Sugano S."/>
            <person name="Sato N."/>
            <person name="Nozaki H."/>
            <person name="Ogasawara N."/>
            <person name="Kohara Y."/>
            <person name="Kuroiwa T."/>
        </authorList>
    </citation>
    <scope>NUCLEOTIDE SEQUENCE [LARGE SCALE GENOMIC DNA]</scope>
    <source>
        <strain evidence="9 10">10D</strain>
    </source>
</reference>
<comment type="function">
    <text evidence="6">Component of the post-replicative DNA mismatch repair system (MMR).</text>
</comment>
<dbReference type="InterPro" id="IPR036187">
    <property type="entry name" value="DNA_mismatch_repair_MutS_sf"/>
</dbReference>
<dbReference type="SUPFAM" id="SSF48334">
    <property type="entry name" value="DNA repair protein MutS, domain III"/>
    <property type="match status" value="1"/>
</dbReference>
<dbReference type="InterPro" id="IPR045076">
    <property type="entry name" value="MutS"/>
</dbReference>
<dbReference type="GO" id="GO:0032301">
    <property type="term" value="C:MutSalpha complex"/>
    <property type="evidence" value="ECO:0007669"/>
    <property type="project" value="TreeGrafter"/>
</dbReference>
<feature type="region of interest" description="Disordered" evidence="7">
    <location>
        <begin position="74"/>
        <end position="118"/>
    </location>
</feature>
<dbReference type="Pfam" id="PF00488">
    <property type="entry name" value="MutS_V"/>
    <property type="match status" value="1"/>
</dbReference>
<dbReference type="Gene3D" id="1.10.1420.10">
    <property type="match status" value="2"/>
</dbReference>
<evidence type="ECO:0000256" key="1">
    <source>
        <dbReference type="ARBA" id="ARBA00006271"/>
    </source>
</evidence>
<feature type="region of interest" description="Disordered" evidence="7">
    <location>
        <begin position="15"/>
        <end position="53"/>
    </location>
</feature>
<dbReference type="KEGG" id="cme:CYME_CMI229C"/>
<dbReference type="InterPro" id="IPR007696">
    <property type="entry name" value="DNA_mismatch_repair_MutS_core"/>
</dbReference>
<evidence type="ECO:0000313" key="10">
    <source>
        <dbReference type="Proteomes" id="UP000007014"/>
    </source>
</evidence>
<dbReference type="Gene3D" id="3.40.1170.10">
    <property type="entry name" value="DNA repair protein MutS, domain I"/>
    <property type="match status" value="1"/>
</dbReference>
<dbReference type="OrthoDB" id="10252754at2759"/>
<dbReference type="SUPFAM" id="SSF55271">
    <property type="entry name" value="DNA repair protein MutS, domain I"/>
    <property type="match status" value="1"/>
</dbReference>
<dbReference type="InterPro" id="IPR000432">
    <property type="entry name" value="DNA_mismatch_repair_MutS_C"/>
</dbReference>
<evidence type="ECO:0000256" key="7">
    <source>
        <dbReference type="SAM" id="MobiDB-lite"/>
    </source>
</evidence>
<protein>
    <recommendedName>
        <fullName evidence="6">DNA mismatch repair protein</fullName>
    </recommendedName>
</protein>
<dbReference type="GO" id="GO:0140664">
    <property type="term" value="F:ATP-dependent DNA damage sensor activity"/>
    <property type="evidence" value="ECO:0007669"/>
    <property type="project" value="InterPro"/>
</dbReference>
<dbReference type="GeneID" id="16993736"/>